<dbReference type="SUPFAM" id="SSF54001">
    <property type="entry name" value="Cysteine proteinases"/>
    <property type="match status" value="1"/>
</dbReference>
<comment type="cofactor">
    <cofactor evidence="1">
        <name>Ca(2+)</name>
        <dbReference type="ChEBI" id="CHEBI:29108"/>
    </cofactor>
</comment>
<dbReference type="GO" id="GO:0003810">
    <property type="term" value="F:protein-glutamine gamma-glutamyltransferase activity"/>
    <property type="evidence" value="ECO:0007669"/>
    <property type="project" value="UniProtKB-EC"/>
</dbReference>
<dbReference type="SUPFAM" id="SSF81296">
    <property type="entry name" value="E set domains"/>
    <property type="match status" value="1"/>
</dbReference>
<keyword evidence="6" id="KW-0012">Acyltransferase</keyword>
<dbReference type="Gene3D" id="3.90.260.10">
    <property type="entry name" value="Transglutaminase-like"/>
    <property type="match status" value="1"/>
</dbReference>
<comment type="similarity">
    <text evidence="2">Belongs to the transglutaminase superfamily. Transglutaminase family.</text>
</comment>
<dbReference type="STRING" id="307972.A0A2G8KYU1"/>
<dbReference type="PANTHER" id="PTHR11590:SF40">
    <property type="entry name" value="HEMOCYTE PROTEIN-GLUTAMINE GAMMA-GLUTAMYLTRANSFERASE-LIKE PROTEIN"/>
    <property type="match status" value="1"/>
</dbReference>
<dbReference type="InterPro" id="IPR050779">
    <property type="entry name" value="Transglutaminase"/>
</dbReference>
<dbReference type="InterPro" id="IPR013783">
    <property type="entry name" value="Ig-like_fold"/>
</dbReference>
<dbReference type="Pfam" id="PF00868">
    <property type="entry name" value="Transglut_N"/>
    <property type="match status" value="1"/>
</dbReference>
<dbReference type="EMBL" id="MRZV01000299">
    <property type="protein sequence ID" value="PIK53142.1"/>
    <property type="molecule type" value="Genomic_DNA"/>
</dbReference>
<evidence type="ECO:0000313" key="9">
    <source>
        <dbReference type="EMBL" id="PIK53142.1"/>
    </source>
</evidence>
<dbReference type="Pfam" id="PF01841">
    <property type="entry name" value="Transglut_core"/>
    <property type="match status" value="1"/>
</dbReference>
<reference evidence="9 10" key="1">
    <citation type="journal article" date="2017" name="PLoS Biol.">
        <title>The sea cucumber genome provides insights into morphological evolution and visceral regeneration.</title>
        <authorList>
            <person name="Zhang X."/>
            <person name="Sun L."/>
            <person name="Yuan J."/>
            <person name="Sun Y."/>
            <person name="Gao Y."/>
            <person name="Zhang L."/>
            <person name="Li S."/>
            <person name="Dai H."/>
            <person name="Hamel J.F."/>
            <person name="Liu C."/>
            <person name="Yu Y."/>
            <person name="Liu S."/>
            <person name="Lin W."/>
            <person name="Guo K."/>
            <person name="Jin S."/>
            <person name="Xu P."/>
            <person name="Storey K.B."/>
            <person name="Huan P."/>
            <person name="Zhang T."/>
            <person name="Zhou Y."/>
            <person name="Zhang J."/>
            <person name="Lin C."/>
            <person name="Li X."/>
            <person name="Xing L."/>
            <person name="Huo D."/>
            <person name="Sun M."/>
            <person name="Wang L."/>
            <person name="Mercier A."/>
            <person name="Li F."/>
            <person name="Yang H."/>
            <person name="Xiang J."/>
        </authorList>
    </citation>
    <scope>NUCLEOTIDE SEQUENCE [LARGE SCALE GENOMIC DNA]</scope>
    <source>
        <strain evidence="9">Shaxun</strain>
        <tissue evidence="9">Muscle</tissue>
    </source>
</reference>
<dbReference type="AlphaFoldDB" id="A0A2G8KYU1"/>
<dbReference type="EC" id="2.3.2.13" evidence="7"/>
<gene>
    <name evidence="9" type="ORF">BSL78_09966</name>
</gene>
<organism evidence="9 10">
    <name type="scientific">Stichopus japonicus</name>
    <name type="common">Sea cucumber</name>
    <dbReference type="NCBI Taxonomy" id="307972"/>
    <lineage>
        <taxon>Eukaryota</taxon>
        <taxon>Metazoa</taxon>
        <taxon>Echinodermata</taxon>
        <taxon>Eleutherozoa</taxon>
        <taxon>Echinozoa</taxon>
        <taxon>Holothuroidea</taxon>
        <taxon>Aspidochirotacea</taxon>
        <taxon>Aspidochirotida</taxon>
        <taxon>Stichopodidae</taxon>
        <taxon>Apostichopus</taxon>
    </lineage>
</organism>
<dbReference type="InterPro" id="IPR038765">
    <property type="entry name" value="Papain-like_cys_pep_sf"/>
</dbReference>
<evidence type="ECO:0000256" key="5">
    <source>
        <dbReference type="ARBA" id="ARBA00022837"/>
    </source>
</evidence>
<dbReference type="SMART" id="SM00460">
    <property type="entry name" value="TGc"/>
    <property type="match status" value="1"/>
</dbReference>
<evidence type="ECO:0000313" key="10">
    <source>
        <dbReference type="Proteomes" id="UP000230750"/>
    </source>
</evidence>
<evidence type="ECO:0000256" key="2">
    <source>
        <dbReference type="ARBA" id="ARBA00005968"/>
    </source>
</evidence>
<dbReference type="InterPro" id="IPR014756">
    <property type="entry name" value="Ig_E-set"/>
</dbReference>
<name>A0A2G8KYU1_STIJA</name>
<evidence type="ECO:0000256" key="4">
    <source>
        <dbReference type="ARBA" id="ARBA00022723"/>
    </source>
</evidence>
<keyword evidence="10" id="KW-1185">Reference proteome</keyword>
<dbReference type="PROSITE" id="PS00547">
    <property type="entry name" value="TRANSGLUTAMINASES"/>
    <property type="match status" value="1"/>
</dbReference>
<evidence type="ECO:0000256" key="7">
    <source>
        <dbReference type="ARBA" id="ARBA00024222"/>
    </source>
</evidence>
<dbReference type="PANTHER" id="PTHR11590">
    <property type="entry name" value="PROTEIN-GLUTAMINE GAMMA-GLUTAMYLTRANSFERASE"/>
    <property type="match status" value="1"/>
</dbReference>
<accession>A0A2G8KYU1</accession>
<dbReference type="OrthoDB" id="437511at2759"/>
<evidence type="ECO:0000256" key="1">
    <source>
        <dbReference type="ARBA" id="ARBA00001913"/>
    </source>
</evidence>
<keyword evidence="3" id="KW-0808">Transferase</keyword>
<evidence type="ECO:0000256" key="6">
    <source>
        <dbReference type="ARBA" id="ARBA00023315"/>
    </source>
</evidence>
<evidence type="ECO:0000256" key="3">
    <source>
        <dbReference type="ARBA" id="ARBA00022679"/>
    </source>
</evidence>
<dbReference type="InterPro" id="IPR036985">
    <property type="entry name" value="Transglutaminase-like_sf"/>
</dbReference>
<protein>
    <recommendedName>
        <fullName evidence="7">protein-glutamine gamma-glutamyltransferase</fullName>
        <ecNumber evidence="7">2.3.2.13</ecNumber>
    </recommendedName>
</protein>
<keyword evidence="4" id="KW-0479">Metal-binding</keyword>
<feature type="domain" description="Transglutaminase-like" evidence="8">
    <location>
        <begin position="243"/>
        <end position="336"/>
    </location>
</feature>
<dbReference type="Gene3D" id="2.60.40.10">
    <property type="entry name" value="Immunoglobulins"/>
    <property type="match status" value="1"/>
</dbReference>
<dbReference type="GO" id="GO:0046872">
    <property type="term" value="F:metal ion binding"/>
    <property type="evidence" value="ECO:0007669"/>
    <property type="project" value="UniProtKB-KW"/>
</dbReference>
<comment type="caution">
    <text evidence="9">The sequence shown here is derived from an EMBL/GenBank/DDBJ whole genome shotgun (WGS) entry which is preliminary data.</text>
</comment>
<proteinExistence type="inferred from homology"/>
<keyword evidence="5" id="KW-0106">Calcium</keyword>
<dbReference type="InterPro" id="IPR002931">
    <property type="entry name" value="Transglutaminase-like"/>
</dbReference>
<dbReference type="Proteomes" id="UP000230750">
    <property type="component" value="Unassembled WGS sequence"/>
</dbReference>
<evidence type="ECO:0000259" key="8">
    <source>
        <dbReference type="SMART" id="SM00460"/>
    </source>
</evidence>
<dbReference type="InterPro" id="IPR001102">
    <property type="entry name" value="Transglutaminase_N"/>
</dbReference>
<dbReference type="InterPro" id="IPR013808">
    <property type="entry name" value="Transglutaminase_AS"/>
</dbReference>
<sequence length="490" mass="56123">MEIKCLAQGHNAVIWPGLEPITRSGIHSHPTRKLECNLDSGNHPLISKGTLVHAQAVDKFEPNKWGYKIETANGNDLLLTVKSAVNCSVGEYQLDILTHVLKDEEKKDEYRKQLAAKVYLLFNPWCKDDTVYMESEEEKAEYVLNDVGYLYYGTSRYLGKMHWNFGQFDEDVFKCVLYLLEEHLDVEHRNNSVVMSRKMSAAVNVQDDGGVLHGRWDGEYTDGAKPTSWQGSVAILEQYMNTKESVKYGQCWVFSGVLTTVMRCLGIPTRSVTNFSSAHDTDRSVTIDECVDENDDMIDELNYDSVWNFHVWNDCWMARPDLPVGFGGWQAIDATPQETSEGIFQTGPASLNAIKQGLVYLPHDAPFVFAEVNADRVYWQCKRKYGDWDMTKIRTVTSDIGKNISTKAVGSARRHDVTDQYKYPECEFAISISVYCRDTSGLSNWTIYERWIDRYDRLSSLLTEKIHWLFPVKFEWPYPGLSSYEVQNAE</sequence>
<dbReference type="FunFam" id="3.90.260.10:FF:000001">
    <property type="entry name" value="Protein-glutamine gamma-glutamyltransferase 2"/>
    <property type="match status" value="1"/>
</dbReference>